<dbReference type="PANTHER" id="PTHR10689">
    <property type="entry name" value="MICROSOMAL GLUTATHIONE S-TRANSFERASE 1"/>
    <property type="match status" value="1"/>
</dbReference>
<evidence type="ECO:0000313" key="18">
    <source>
        <dbReference type="EMBL" id="KAJ8249952.1"/>
    </source>
</evidence>
<dbReference type="Gene3D" id="1.20.120.550">
    <property type="entry name" value="Membrane associated eicosanoid/glutathione metabolism-like domain"/>
    <property type="match status" value="1"/>
</dbReference>
<dbReference type="InterPro" id="IPR040162">
    <property type="entry name" value="MGST1-like"/>
</dbReference>
<evidence type="ECO:0000256" key="15">
    <source>
        <dbReference type="ARBA" id="ARBA00039397"/>
    </source>
</evidence>
<evidence type="ECO:0000256" key="13">
    <source>
        <dbReference type="ARBA" id="ARBA00023136"/>
    </source>
</evidence>
<gene>
    <name evidence="18" type="ORF">COCON_G00231680</name>
</gene>
<protein>
    <recommendedName>
        <fullName evidence="15">Microsomal glutathione S-transferase 1</fullName>
        <ecNumber evidence="5">2.5.1.18</ecNumber>
    </recommendedName>
</protein>
<name>A0A9Q1CW22_CONCO</name>
<dbReference type="Pfam" id="PF01124">
    <property type="entry name" value="MAPEG"/>
    <property type="match status" value="1"/>
</dbReference>
<dbReference type="EMBL" id="JAFJMO010000019">
    <property type="protein sequence ID" value="KAJ8249952.1"/>
    <property type="molecule type" value="Genomic_DNA"/>
</dbReference>
<keyword evidence="13 17" id="KW-0472">Membrane</keyword>
<dbReference type="FunFam" id="1.20.120.550:FF:000002">
    <property type="entry name" value="Microsomal glutathione S-transferase 1"/>
    <property type="match status" value="1"/>
</dbReference>
<feature type="transmembrane region" description="Helical" evidence="17">
    <location>
        <begin position="12"/>
        <end position="37"/>
    </location>
</feature>
<dbReference type="OrthoDB" id="193139at2759"/>
<comment type="catalytic activity">
    <reaction evidence="16">
        <text>RX + glutathione = an S-substituted glutathione + a halide anion + H(+)</text>
        <dbReference type="Rhea" id="RHEA:16437"/>
        <dbReference type="ChEBI" id="CHEBI:15378"/>
        <dbReference type="ChEBI" id="CHEBI:16042"/>
        <dbReference type="ChEBI" id="CHEBI:17792"/>
        <dbReference type="ChEBI" id="CHEBI:57925"/>
        <dbReference type="ChEBI" id="CHEBI:90779"/>
        <dbReference type="EC" id="2.5.1.18"/>
    </reaction>
    <physiologicalReaction direction="left-to-right" evidence="16">
        <dbReference type="Rhea" id="RHEA:16438"/>
    </physiologicalReaction>
</comment>
<organism evidence="18 19">
    <name type="scientific">Conger conger</name>
    <name type="common">Conger eel</name>
    <name type="synonym">Muraena conger</name>
    <dbReference type="NCBI Taxonomy" id="82655"/>
    <lineage>
        <taxon>Eukaryota</taxon>
        <taxon>Metazoa</taxon>
        <taxon>Chordata</taxon>
        <taxon>Craniata</taxon>
        <taxon>Vertebrata</taxon>
        <taxon>Euteleostomi</taxon>
        <taxon>Actinopterygii</taxon>
        <taxon>Neopterygii</taxon>
        <taxon>Teleostei</taxon>
        <taxon>Anguilliformes</taxon>
        <taxon>Congridae</taxon>
        <taxon>Conger</taxon>
    </lineage>
</organism>
<keyword evidence="19" id="KW-1185">Reference proteome</keyword>
<comment type="caution">
    <text evidence="18">The sequence shown here is derived from an EMBL/GenBank/DDBJ whole genome shotgun (WGS) entry which is preliminary data.</text>
</comment>
<dbReference type="PANTHER" id="PTHR10689:SF6">
    <property type="entry name" value="MICROSOMAL GLUTATHIONE S-TRANSFERASE 1"/>
    <property type="match status" value="1"/>
</dbReference>
<sequence>MAEVMHMIDSEVFLAFSTYATIVILKMMFMAPLTAFYRFSRMAFANPEDTGIGKTPEERKKMLRSDVDVERVRRCHLNDMENIIPFVLVGLLYSLTGPNLASALLYFRVFVGSRFCHTVSYVLPLPQPCRAFSWLAGVVVILTMAYRVLSTALYL</sequence>
<feature type="transmembrane region" description="Helical" evidence="17">
    <location>
        <begin position="83"/>
        <end position="111"/>
    </location>
</feature>
<comment type="subcellular location">
    <subcellularLocation>
        <location evidence="3">Endoplasmic reticulum membrane</location>
        <topology evidence="3">Multi-pass membrane protein</topology>
    </subcellularLocation>
    <subcellularLocation>
        <location evidence="2">Mitochondrion outer membrane</location>
    </subcellularLocation>
</comment>
<dbReference type="Proteomes" id="UP001152803">
    <property type="component" value="Unassembled WGS sequence"/>
</dbReference>
<keyword evidence="12" id="KW-0496">Mitochondrion</keyword>
<accession>A0A9Q1CW22</accession>
<comment type="function">
    <text evidence="1">Conjugation of reduced glutathione to a wide number of exogenous and endogenous hydrophobic electrophiles.</text>
</comment>
<evidence type="ECO:0000256" key="16">
    <source>
        <dbReference type="ARBA" id="ARBA00049385"/>
    </source>
</evidence>
<comment type="similarity">
    <text evidence="4">Belongs to the MAPEG family.</text>
</comment>
<dbReference type="GO" id="GO:0005789">
    <property type="term" value="C:endoplasmic reticulum membrane"/>
    <property type="evidence" value="ECO:0007669"/>
    <property type="project" value="UniProtKB-SubCell"/>
</dbReference>
<keyword evidence="9" id="KW-0256">Endoplasmic reticulum</keyword>
<evidence type="ECO:0000256" key="6">
    <source>
        <dbReference type="ARBA" id="ARBA00022679"/>
    </source>
</evidence>
<dbReference type="SUPFAM" id="SSF161084">
    <property type="entry name" value="MAPEG domain-like"/>
    <property type="match status" value="1"/>
</dbReference>
<evidence type="ECO:0000256" key="12">
    <source>
        <dbReference type="ARBA" id="ARBA00023128"/>
    </source>
</evidence>
<evidence type="ECO:0000256" key="14">
    <source>
        <dbReference type="ARBA" id="ARBA00038540"/>
    </source>
</evidence>
<evidence type="ECO:0000256" key="3">
    <source>
        <dbReference type="ARBA" id="ARBA00004477"/>
    </source>
</evidence>
<evidence type="ECO:0000313" key="19">
    <source>
        <dbReference type="Proteomes" id="UP001152803"/>
    </source>
</evidence>
<dbReference type="AlphaFoldDB" id="A0A9Q1CW22"/>
<evidence type="ECO:0000256" key="2">
    <source>
        <dbReference type="ARBA" id="ARBA00004294"/>
    </source>
</evidence>
<evidence type="ECO:0000256" key="8">
    <source>
        <dbReference type="ARBA" id="ARBA00022787"/>
    </source>
</evidence>
<dbReference type="InterPro" id="IPR001129">
    <property type="entry name" value="Membr-assoc_MAPEG"/>
</dbReference>
<dbReference type="InterPro" id="IPR023352">
    <property type="entry name" value="MAPEG-like_dom_sf"/>
</dbReference>
<comment type="subunit">
    <text evidence="14">Homotrimer; The trimer binds only one molecule of glutathione.</text>
</comment>
<evidence type="ECO:0000256" key="1">
    <source>
        <dbReference type="ARBA" id="ARBA00003701"/>
    </source>
</evidence>
<evidence type="ECO:0000256" key="17">
    <source>
        <dbReference type="SAM" id="Phobius"/>
    </source>
</evidence>
<dbReference type="GO" id="GO:0004364">
    <property type="term" value="F:glutathione transferase activity"/>
    <property type="evidence" value="ECO:0007669"/>
    <property type="project" value="UniProtKB-EC"/>
</dbReference>
<proteinExistence type="inferred from homology"/>
<keyword evidence="11" id="KW-0007">Acetylation</keyword>
<dbReference type="EC" id="2.5.1.18" evidence="5"/>
<keyword evidence="6" id="KW-0808">Transferase</keyword>
<keyword evidence="8" id="KW-1000">Mitochondrion outer membrane</keyword>
<evidence type="ECO:0000256" key="4">
    <source>
        <dbReference type="ARBA" id="ARBA00010459"/>
    </source>
</evidence>
<keyword evidence="7 17" id="KW-0812">Transmembrane</keyword>
<evidence type="ECO:0000256" key="7">
    <source>
        <dbReference type="ARBA" id="ARBA00022692"/>
    </source>
</evidence>
<evidence type="ECO:0000256" key="11">
    <source>
        <dbReference type="ARBA" id="ARBA00022990"/>
    </source>
</evidence>
<evidence type="ECO:0000256" key="10">
    <source>
        <dbReference type="ARBA" id="ARBA00022989"/>
    </source>
</evidence>
<feature type="transmembrane region" description="Helical" evidence="17">
    <location>
        <begin position="131"/>
        <end position="149"/>
    </location>
</feature>
<evidence type="ECO:0000256" key="9">
    <source>
        <dbReference type="ARBA" id="ARBA00022824"/>
    </source>
</evidence>
<dbReference type="GO" id="GO:0005741">
    <property type="term" value="C:mitochondrial outer membrane"/>
    <property type="evidence" value="ECO:0007669"/>
    <property type="project" value="UniProtKB-SubCell"/>
</dbReference>
<evidence type="ECO:0000256" key="5">
    <source>
        <dbReference type="ARBA" id="ARBA00012452"/>
    </source>
</evidence>
<keyword evidence="10 17" id="KW-1133">Transmembrane helix</keyword>
<reference evidence="18" key="1">
    <citation type="journal article" date="2023" name="Science">
        <title>Genome structures resolve the early diversification of teleost fishes.</title>
        <authorList>
            <person name="Parey E."/>
            <person name="Louis A."/>
            <person name="Montfort J."/>
            <person name="Bouchez O."/>
            <person name="Roques C."/>
            <person name="Iampietro C."/>
            <person name="Lluch J."/>
            <person name="Castinel A."/>
            <person name="Donnadieu C."/>
            <person name="Desvignes T."/>
            <person name="Floi Bucao C."/>
            <person name="Jouanno E."/>
            <person name="Wen M."/>
            <person name="Mejri S."/>
            <person name="Dirks R."/>
            <person name="Jansen H."/>
            <person name="Henkel C."/>
            <person name="Chen W.J."/>
            <person name="Zahm M."/>
            <person name="Cabau C."/>
            <person name="Klopp C."/>
            <person name="Thompson A.W."/>
            <person name="Robinson-Rechavi M."/>
            <person name="Braasch I."/>
            <person name="Lecointre G."/>
            <person name="Bobe J."/>
            <person name="Postlethwait J.H."/>
            <person name="Berthelot C."/>
            <person name="Roest Crollius H."/>
            <person name="Guiguen Y."/>
        </authorList>
    </citation>
    <scope>NUCLEOTIDE SEQUENCE</scope>
    <source>
        <strain evidence="18">Concon-B</strain>
    </source>
</reference>